<organism evidence="2 3">
    <name type="scientific">Paracidovorax cattleyae</name>
    <dbReference type="NCBI Taxonomy" id="80868"/>
    <lineage>
        <taxon>Bacteria</taxon>
        <taxon>Pseudomonadati</taxon>
        <taxon>Pseudomonadota</taxon>
        <taxon>Betaproteobacteria</taxon>
        <taxon>Burkholderiales</taxon>
        <taxon>Comamonadaceae</taxon>
        <taxon>Paracidovorax</taxon>
    </lineage>
</organism>
<proteinExistence type="predicted"/>
<gene>
    <name evidence="2" type="ORF">SAMN04489708_112135</name>
</gene>
<feature type="transmembrane region" description="Helical" evidence="1">
    <location>
        <begin position="75"/>
        <end position="93"/>
    </location>
</feature>
<evidence type="ECO:0000313" key="3">
    <source>
        <dbReference type="Proteomes" id="UP000199317"/>
    </source>
</evidence>
<accession>A0A1H0SKN5</accession>
<feature type="transmembrane region" description="Helical" evidence="1">
    <location>
        <begin position="48"/>
        <end position="68"/>
    </location>
</feature>
<reference evidence="3" key="1">
    <citation type="submission" date="2016-10" db="EMBL/GenBank/DDBJ databases">
        <authorList>
            <person name="Varghese N."/>
            <person name="Submissions S."/>
        </authorList>
    </citation>
    <scope>NUCLEOTIDE SEQUENCE [LARGE SCALE GENOMIC DNA]</scope>
    <source>
        <strain evidence="3">DSM 17101</strain>
    </source>
</reference>
<protein>
    <recommendedName>
        <fullName evidence="4">Iron transporter</fullName>
    </recommendedName>
</protein>
<dbReference type="AlphaFoldDB" id="A0A1H0SKN5"/>
<name>A0A1H0SKN5_9BURK</name>
<evidence type="ECO:0008006" key="4">
    <source>
        <dbReference type="Google" id="ProtNLM"/>
    </source>
</evidence>
<evidence type="ECO:0000313" key="2">
    <source>
        <dbReference type="EMBL" id="SDP42089.1"/>
    </source>
</evidence>
<dbReference type="RefSeq" id="WP_092834728.1">
    <property type="nucleotide sequence ID" value="NZ_FNJL01000012.1"/>
</dbReference>
<keyword evidence="1" id="KW-0472">Membrane</keyword>
<keyword evidence="1" id="KW-1133">Transmembrane helix</keyword>
<sequence length="99" mass="9566">MAYSAATVACTAARAVVAVAGGYGVVHLATTATASALARGGLAPSDAVVAAAMLGFPAYLGVLLWALACPRLLRLAGVLGLAAAGCAAAGWWLQPGMPA</sequence>
<evidence type="ECO:0000256" key="1">
    <source>
        <dbReference type="SAM" id="Phobius"/>
    </source>
</evidence>
<dbReference type="EMBL" id="FNJL01000012">
    <property type="protein sequence ID" value="SDP42089.1"/>
    <property type="molecule type" value="Genomic_DNA"/>
</dbReference>
<keyword evidence="1" id="KW-0812">Transmembrane</keyword>
<keyword evidence="3" id="KW-1185">Reference proteome</keyword>
<dbReference type="Proteomes" id="UP000199317">
    <property type="component" value="Unassembled WGS sequence"/>
</dbReference>